<feature type="region of interest" description="Disordered" evidence="1">
    <location>
        <begin position="109"/>
        <end position="144"/>
    </location>
</feature>
<evidence type="ECO:0000313" key="2">
    <source>
        <dbReference type="EMBL" id="BAT83805.1"/>
    </source>
</evidence>
<accession>A0A0S3RTE5</accession>
<keyword evidence="3" id="KW-1185">Reference proteome</keyword>
<name>A0A0S3RTE5_PHAAN</name>
<evidence type="ECO:0000313" key="3">
    <source>
        <dbReference type="Proteomes" id="UP000291084"/>
    </source>
</evidence>
<organism evidence="2 3">
    <name type="scientific">Vigna angularis var. angularis</name>
    <dbReference type="NCBI Taxonomy" id="157739"/>
    <lineage>
        <taxon>Eukaryota</taxon>
        <taxon>Viridiplantae</taxon>
        <taxon>Streptophyta</taxon>
        <taxon>Embryophyta</taxon>
        <taxon>Tracheophyta</taxon>
        <taxon>Spermatophyta</taxon>
        <taxon>Magnoliopsida</taxon>
        <taxon>eudicotyledons</taxon>
        <taxon>Gunneridae</taxon>
        <taxon>Pentapetalae</taxon>
        <taxon>rosids</taxon>
        <taxon>fabids</taxon>
        <taxon>Fabales</taxon>
        <taxon>Fabaceae</taxon>
        <taxon>Papilionoideae</taxon>
        <taxon>50 kb inversion clade</taxon>
        <taxon>NPAAA clade</taxon>
        <taxon>indigoferoid/millettioid clade</taxon>
        <taxon>Phaseoleae</taxon>
        <taxon>Vigna</taxon>
    </lineage>
</organism>
<gene>
    <name evidence="2" type="primary">Vigan.04G103100</name>
    <name evidence="2" type="ORF">VIGAN_04103100</name>
</gene>
<dbReference type="Proteomes" id="UP000291084">
    <property type="component" value="Chromosome 4"/>
</dbReference>
<evidence type="ECO:0000256" key="1">
    <source>
        <dbReference type="SAM" id="MobiDB-lite"/>
    </source>
</evidence>
<reference evidence="2 3" key="1">
    <citation type="journal article" date="2015" name="Sci. Rep.">
        <title>The power of single molecule real-time sequencing technology in the de novo assembly of a eukaryotic genome.</title>
        <authorList>
            <person name="Sakai H."/>
            <person name="Naito K."/>
            <person name="Ogiso-Tanaka E."/>
            <person name="Takahashi Y."/>
            <person name="Iseki K."/>
            <person name="Muto C."/>
            <person name="Satou K."/>
            <person name="Teruya K."/>
            <person name="Shiroma A."/>
            <person name="Shimoji M."/>
            <person name="Hirano T."/>
            <person name="Itoh T."/>
            <person name="Kaga A."/>
            <person name="Tomooka N."/>
        </authorList>
    </citation>
    <scope>NUCLEOTIDE SEQUENCE [LARGE SCALE GENOMIC DNA]</scope>
    <source>
        <strain evidence="3">cv. Shumari</strain>
    </source>
</reference>
<protein>
    <submittedName>
        <fullName evidence="2">Uncharacterized protein</fullName>
    </submittedName>
</protein>
<dbReference type="EMBL" id="AP015037">
    <property type="protein sequence ID" value="BAT83805.1"/>
    <property type="molecule type" value="Genomic_DNA"/>
</dbReference>
<sequence length="144" mass="16524">MERLLQIHGPEGRRKTLDTNYGGPHFCTFIFKWCAHTWTKGFDCQNKRASLVCRGREVPEGNKLDISPAERGWTVESRGLDGWNHTTTWSVTVKMLSSVHHRDSRHYYMQKSDEDNALITPSASESDDEDDTTEDESMETSDLD</sequence>
<feature type="compositionally biased region" description="Acidic residues" evidence="1">
    <location>
        <begin position="125"/>
        <end position="144"/>
    </location>
</feature>
<dbReference type="AlphaFoldDB" id="A0A0S3RTE5"/>
<proteinExistence type="predicted"/>